<organism evidence="2 3">
    <name type="scientific">Sphingobacterium thermophilum</name>
    <dbReference type="NCBI Taxonomy" id="768534"/>
    <lineage>
        <taxon>Bacteria</taxon>
        <taxon>Pseudomonadati</taxon>
        <taxon>Bacteroidota</taxon>
        <taxon>Sphingobacteriia</taxon>
        <taxon>Sphingobacteriales</taxon>
        <taxon>Sphingobacteriaceae</taxon>
        <taxon>Sphingobacterium</taxon>
    </lineage>
</organism>
<dbReference type="CDD" id="cd06127">
    <property type="entry name" value="DEDDh"/>
    <property type="match status" value="1"/>
</dbReference>
<dbReference type="SMART" id="SM00479">
    <property type="entry name" value="EXOIII"/>
    <property type="match status" value="1"/>
</dbReference>
<evidence type="ECO:0000313" key="2">
    <source>
        <dbReference type="EMBL" id="GAA4513954.1"/>
    </source>
</evidence>
<keyword evidence="2" id="KW-0378">Hydrolase</keyword>
<dbReference type="CDD" id="cd10434">
    <property type="entry name" value="GIY-YIG_UvrC_Cho"/>
    <property type="match status" value="1"/>
</dbReference>
<keyword evidence="2" id="KW-0540">Nuclease</keyword>
<protein>
    <submittedName>
        <fullName evidence="2">Exonuclease domain-containing protein</fullName>
    </submittedName>
</protein>
<dbReference type="InterPro" id="IPR000305">
    <property type="entry name" value="GIY-YIG_endonuc"/>
</dbReference>
<dbReference type="PANTHER" id="PTHR30231:SF41">
    <property type="entry name" value="DNA POLYMERASE III SUBUNIT EPSILON"/>
    <property type="match status" value="1"/>
</dbReference>
<keyword evidence="2" id="KW-0269">Exonuclease</keyword>
<dbReference type="InterPro" id="IPR035901">
    <property type="entry name" value="GIY-YIG_endonuc_sf"/>
</dbReference>
<accession>A0ABP8QZD4</accession>
<evidence type="ECO:0000259" key="1">
    <source>
        <dbReference type="PROSITE" id="PS50164"/>
    </source>
</evidence>
<sequence>MEYAIVDIETTGSYAAGNKITEIAVFIHNGKHILERYHTLINPQLPIPLHIEALTGITNEMVTEAPSFDEVAAEIFRLLQKRVFVAHNVNFDYSFLAEEFKRCGYVWRVPKLCTVRLARKIIPNQASYSLGKLCQNLGIPIRDRHRATGDAEATVKLFEFLLQKDKEHIIENTLKKTKEHRLPTHINEEDFLKLPDTTGVYLFRNKSGKIIYVGKAVNIQKRVLSHFTGINGSPRRQAFINEIHHIDFLETGTELMSLLTECKLIKQHWPEHNRALKKYEPKFSLIHYTDQRNYIRLVVSPYDKHAKAIQHFERPYEANQLLLQLMNEFEIDHKLCFFYSVSNEFKPRYKAEDYPDVQSHNNKVERALEKVREQASSFIIIDQGRHLNEKSYILFKNNTLYAFGYFDIETQVSNYEDLVKAEEKCISNYYMNALVLQYIERFPSKVIHLNKESSDNPIYKQM</sequence>
<dbReference type="Pfam" id="PF01541">
    <property type="entry name" value="GIY-YIG"/>
    <property type="match status" value="1"/>
</dbReference>
<feature type="domain" description="GIY-YIG" evidence="1">
    <location>
        <begin position="196"/>
        <end position="274"/>
    </location>
</feature>
<dbReference type="EMBL" id="BAABGR010000010">
    <property type="protein sequence ID" value="GAA4513954.1"/>
    <property type="molecule type" value="Genomic_DNA"/>
</dbReference>
<proteinExistence type="predicted"/>
<dbReference type="SMART" id="SM00465">
    <property type="entry name" value="GIYc"/>
    <property type="match status" value="1"/>
</dbReference>
<dbReference type="PANTHER" id="PTHR30231">
    <property type="entry name" value="DNA POLYMERASE III SUBUNIT EPSILON"/>
    <property type="match status" value="1"/>
</dbReference>
<dbReference type="Pfam" id="PF00929">
    <property type="entry name" value="RNase_T"/>
    <property type="match status" value="1"/>
</dbReference>
<dbReference type="PROSITE" id="PS50164">
    <property type="entry name" value="GIY_YIG"/>
    <property type="match status" value="1"/>
</dbReference>
<dbReference type="SUPFAM" id="SSF53098">
    <property type="entry name" value="Ribonuclease H-like"/>
    <property type="match status" value="1"/>
</dbReference>
<dbReference type="SUPFAM" id="SSF82771">
    <property type="entry name" value="GIY-YIG endonuclease"/>
    <property type="match status" value="1"/>
</dbReference>
<evidence type="ECO:0000313" key="3">
    <source>
        <dbReference type="Proteomes" id="UP001500394"/>
    </source>
</evidence>
<name>A0ABP8QZD4_9SPHI</name>
<dbReference type="Gene3D" id="3.30.420.10">
    <property type="entry name" value="Ribonuclease H-like superfamily/Ribonuclease H"/>
    <property type="match status" value="1"/>
</dbReference>
<gene>
    <name evidence="2" type="ORF">GCM10023173_10100</name>
</gene>
<keyword evidence="3" id="KW-1185">Reference proteome</keyword>
<dbReference type="Gene3D" id="3.40.1440.10">
    <property type="entry name" value="GIY-YIG endonuclease"/>
    <property type="match status" value="1"/>
</dbReference>
<dbReference type="RefSeq" id="WP_345065621.1">
    <property type="nucleotide sequence ID" value="NZ_BAABGR010000010.1"/>
</dbReference>
<reference evidence="3" key="1">
    <citation type="journal article" date="2019" name="Int. J. Syst. Evol. Microbiol.">
        <title>The Global Catalogue of Microorganisms (GCM) 10K type strain sequencing project: providing services to taxonomists for standard genome sequencing and annotation.</title>
        <authorList>
            <consortium name="The Broad Institute Genomics Platform"/>
            <consortium name="The Broad Institute Genome Sequencing Center for Infectious Disease"/>
            <person name="Wu L."/>
            <person name="Ma J."/>
        </authorList>
    </citation>
    <scope>NUCLEOTIDE SEQUENCE [LARGE SCALE GENOMIC DNA]</scope>
    <source>
        <strain evidence="3">JCM 17858</strain>
    </source>
</reference>
<dbReference type="InterPro" id="IPR006054">
    <property type="entry name" value="DnaQ"/>
</dbReference>
<dbReference type="InterPro" id="IPR012337">
    <property type="entry name" value="RNaseH-like_sf"/>
</dbReference>
<dbReference type="Proteomes" id="UP001500394">
    <property type="component" value="Unassembled WGS sequence"/>
</dbReference>
<dbReference type="InterPro" id="IPR047296">
    <property type="entry name" value="GIY-YIG_UvrC_Cho"/>
</dbReference>
<dbReference type="GO" id="GO:0004527">
    <property type="term" value="F:exonuclease activity"/>
    <property type="evidence" value="ECO:0007669"/>
    <property type="project" value="UniProtKB-KW"/>
</dbReference>
<comment type="caution">
    <text evidence="2">The sequence shown here is derived from an EMBL/GenBank/DDBJ whole genome shotgun (WGS) entry which is preliminary data.</text>
</comment>
<dbReference type="InterPro" id="IPR036397">
    <property type="entry name" value="RNaseH_sf"/>
</dbReference>
<dbReference type="InterPro" id="IPR013520">
    <property type="entry name" value="Ribonucl_H"/>
</dbReference>
<dbReference type="NCBIfam" id="TIGR00573">
    <property type="entry name" value="dnaq"/>
    <property type="match status" value="1"/>
</dbReference>